<dbReference type="InterPro" id="IPR015939">
    <property type="entry name" value="Fum_Rdtase/Succ_DH_flav-like_C"/>
</dbReference>
<feature type="domain" description="FAD-dependent oxidoreductase 2 FAD-binding" evidence="4">
    <location>
        <begin position="11"/>
        <end position="377"/>
    </location>
</feature>
<dbReference type="PANTHER" id="PTHR11632:SF73">
    <property type="entry name" value="BLR3196 PROTEIN"/>
    <property type="match status" value="1"/>
</dbReference>
<dbReference type="GO" id="GO:0050660">
    <property type="term" value="F:flavin adenine dinucleotide binding"/>
    <property type="evidence" value="ECO:0007669"/>
    <property type="project" value="TreeGrafter"/>
</dbReference>
<dbReference type="PANTHER" id="PTHR11632">
    <property type="entry name" value="SUCCINATE DEHYDROGENASE 2 FLAVOPROTEIN SUBUNIT"/>
    <property type="match status" value="1"/>
</dbReference>
<dbReference type="GO" id="GO:0009055">
    <property type="term" value="F:electron transfer activity"/>
    <property type="evidence" value="ECO:0007669"/>
    <property type="project" value="TreeGrafter"/>
</dbReference>
<evidence type="ECO:0000313" key="7">
    <source>
        <dbReference type="Proteomes" id="UP000824225"/>
    </source>
</evidence>
<dbReference type="SUPFAM" id="SSF46977">
    <property type="entry name" value="Succinate dehydrogenase/fumarate reductase flavoprotein C-terminal domain"/>
    <property type="match status" value="1"/>
</dbReference>
<comment type="cofactor">
    <cofactor evidence="1">
        <name>FAD</name>
        <dbReference type="ChEBI" id="CHEBI:57692"/>
    </cofactor>
</comment>
<dbReference type="AlphaFoldDB" id="A0A9D2HAT9"/>
<feature type="domain" description="Fumarate reductase/succinate dehydrogenase flavoprotein-like C-terminal" evidence="5">
    <location>
        <begin position="437"/>
        <end position="551"/>
    </location>
</feature>
<dbReference type="GO" id="GO:0009061">
    <property type="term" value="P:anaerobic respiration"/>
    <property type="evidence" value="ECO:0007669"/>
    <property type="project" value="TreeGrafter"/>
</dbReference>
<dbReference type="InterPro" id="IPR030664">
    <property type="entry name" value="SdhA/FrdA/AprA"/>
</dbReference>
<dbReference type="GO" id="GO:0000104">
    <property type="term" value="F:succinate dehydrogenase activity"/>
    <property type="evidence" value="ECO:0007669"/>
    <property type="project" value="TreeGrafter"/>
</dbReference>
<evidence type="ECO:0000256" key="3">
    <source>
        <dbReference type="ARBA" id="ARBA00023002"/>
    </source>
</evidence>
<dbReference type="PIRSF" id="PIRSF000171">
    <property type="entry name" value="SDHA_APRA_LASPO"/>
    <property type="match status" value="1"/>
</dbReference>
<dbReference type="EMBL" id="DXAN01000003">
    <property type="protein sequence ID" value="HJA07852.1"/>
    <property type="molecule type" value="Genomic_DNA"/>
</dbReference>
<dbReference type="InterPro" id="IPR003953">
    <property type="entry name" value="FAD-dep_OxRdtase_2_FAD-bd"/>
</dbReference>
<evidence type="ECO:0000259" key="5">
    <source>
        <dbReference type="Pfam" id="PF02910"/>
    </source>
</evidence>
<name>A0A9D2HAT9_9BACT</name>
<evidence type="ECO:0000259" key="4">
    <source>
        <dbReference type="Pfam" id="PF00890"/>
    </source>
</evidence>
<dbReference type="Gene3D" id="3.50.50.60">
    <property type="entry name" value="FAD/NAD(P)-binding domain"/>
    <property type="match status" value="1"/>
</dbReference>
<dbReference type="Gene3D" id="3.90.700.10">
    <property type="entry name" value="Succinate dehydrogenase/fumarate reductase flavoprotein, catalytic domain"/>
    <property type="match status" value="1"/>
</dbReference>
<evidence type="ECO:0000256" key="2">
    <source>
        <dbReference type="ARBA" id="ARBA00022630"/>
    </source>
</evidence>
<dbReference type="Gene3D" id="1.20.58.100">
    <property type="entry name" value="Fumarate reductase/succinate dehydrogenase flavoprotein-like, C-terminal domain"/>
    <property type="match status" value="1"/>
</dbReference>
<reference evidence="6" key="1">
    <citation type="journal article" date="2021" name="PeerJ">
        <title>Extensive microbial diversity within the chicken gut microbiome revealed by metagenomics and culture.</title>
        <authorList>
            <person name="Gilroy R."/>
            <person name="Ravi A."/>
            <person name="Getino M."/>
            <person name="Pursley I."/>
            <person name="Horton D.L."/>
            <person name="Alikhan N.F."/>
            <person name="Baker D."/>
            <person name="Gharbi K."/>
            <person name="Hall N."/>
            <person name="Watson M."/>
            <person name="Adriaenssens E.M."/>
            <person name="Foster-Nyarko E."/>
            <person name="Jarju S."/>
            <person name="Secka A."/>
            <person name="Antonio M."/>
            <person name="Oren A."/>
            <person name="Chaudhuri R.R."/>
            <person name="La Ragione R."/>
            <person name="Hildebrand F."/>
            <person name="Pallen M.J."/>
        </authorList>
    </citation>
    <scope>NUCLEOTIDE SEQUENCE</scope>
    <source>
        <strain evidence="6">CHK186-16707</strain>
    </source>
</reference>
<dbReference type="InterPro" id="IPR037099">
    <property type="entry name" value="Fum_R/Succ_DH_flav-like_C_sf"/>
</dbReference>
<dbReference type="InterPro" id="IPR036188">
    <property type="entry name" value="FAD/NAD-bd_sf"/>
</dbReference>
<organism evidence="6 7">
    <name type="scientific">Candidatus Mailhella merdigallinarum</name>
    <dbReference type="NCBI Taxonomy" id="2838658"/>
    <lineage>
        <taxon>Bacteria</taxon>
        <taxon>Pseudomonadati</taxon>
        <taxon>Thermodesulfobacteriota</taxon>
        <taxon>Desulfovibrionia</taxon>
        <taxon>Desulfovibrionales</taxon>
        <taxon>Desulfovibrionaceae</taxon>
        <taxon>Mailhella</taxon>
    </lineage>
</organism>
<evidence type="ECO:0000256" key="1">
    <source>
        <dbReference type="ARBA" id="ARBA00001974"/>
    </source>
</evidence>
<proteinExistence type="predicted"/>
<accession>A0A9D2HAT9</accession>
<reference evidence="6" key="2">
    <citation type="submission" date="2021-04" db="EMBL/GenBank/DDBJ databases">
        <authorList>
            <person name="Gilroy R."/>
        </authorList>
    </citation>
    <scope>NUCLEOTIDE SEQUENCE</scope>
    <source>
        <strain evidence="6">CHK186-16707</strain>
    </source>
</reference>
<dbReference type="Proteomes" id="UP000824225">
    <property type="component" value="Unassembled WGS sequence"/>
</dbReference>
<gene>
    <name evidence="6" type="ORF">H9962_01475</name>
</gene>
<evidence type="ECO:0000313" key="6">
    <source>
        <dbReference type="EMBL" id="HJA07852.1"/>
    </source>
</evidence>
<dbReference type="SUPFAM" id="SSF51905">
    <property type="entry name" value="FAD/NAD(P)-binding domain"/>
    <property type="match status" value="1"/>
</dbReference>
<keyword evidence="3" id="KW-0560">Oxidoreductase</keyword>
<dbReference type="PRINTS" id="PR00368">
    <property type="entry name" value="FADPNR"/>
</dbReference>
<dbReference type="Pfam" id="PF00890">
    <property type="entry name" value="FAD_binding_2"/>
    <property type="match status" value="1"/>
</dbReference>
<keyword evidence="2" id="KW-0285">Flavoprotein</keyword>
<dbReference type="GO" id="GO:0005886">
    <property type="term" value="C:plasma membrane"/>
    <property type="evidence" value="ECO:0007669"/>
    <property type="project" value="TreeGrafter"/>
</dbReference>
<dbReference type="InterPro" id="IPR027477">
    <property type="entry name" value="Succ_DH/fumarate_Rdtase_cat_sf"/>
</dbReference>
<sequence length="573" mass="63444">MAVKPIVHTSDVLIIGGGFSGMWAAIRASQQGRSVLVVDKGPRDWRGLGMVSGGDMIVMQPEFDVKDLLDELVYYYDGLCDQEQLAVILEASYDRFRDLENWGHIFARDEKGTLLYVPQRGLSFMRYYLYHPYGKGGIHTTDTLQAKMDEYGARRISNVEITELIKQDGRVCGAVGFHARGGAPCVFRAGAVVLCAHTGGWKQSYLSNTCAGEGAMLAFHAGARLRNMEFLQHWNVPVQFAWEGQTGMLPYGARFLNGNGEDFMRGYSPKRGAKVDPHYNIRGMALEAREGRGPVWFDTSTMSEEGVRVMTPTGGWMLLNDQKLKKIGIDFFNMKTPWMPQLNNNFGGVAADTRCRTDVPGLYVAGRALSVHTGVYMGGWDTCITSTTGYIAGEEAAAHAGDVCPDDMDMAAAKESLNGTLGLLGKPGIAPKDIVRRMQEIVNPVDVSILKTGEGLSRALAELEDVRDNILPGVAASEPHYLLKLVEARAMTLLTEMYLKAALARKESRCGHFREDYPSRLPRPAWVVLEKRDGEVRAALEPVPLERYPIQPHRYYMDDFNYPDQPRLGASPA</sequence>
<comment type="caution">
    <text evidence="6">The sequence shown here is derived from an EMBL/GenBank/DDBJ whole genome shotgun (WGS) entry which is preliminary data.</text>
</comment>
<protein>
    <submittedName>
        <fullName evidence="6">FAD-binding protein</fullName>
    </submittedName>
</protein>
<dbReference type="Pfam" id="PF02910">
    <property type="entry name" value="Succ_DH_flav_C"/>
    <property type="match status" value="1"/>
</dbReference>